<dbReference type="Proteomes" id="UP000294958">
    <property type="component" value="Unassembled WGS sequence"/>
</dbReference>
<name>A0A011T558_9HYPH</name>
<evidence type="ECO:0000256" key="2">
    <source>
        <dbReference type="SAM" id="MobiDB-lite"/>
    </source>
</evidence>
<evidence type="ECO:0000259" key="3">
    <source>
        <dbReference type="Pfam" id="PF01266"/>
    </source>
</evidence>
<dbReference type="EMBL" id="JENY01000015">
    <property type="protein sequence ID" value="EXL06734.1"/>
    <property type="molecule type" value="Genomic_DNA"/>
</dbReference>
<dbReference type="InterPro" id="IPR006076">
    <property type="entry name" value="FAD-dep_OxRdtase"/>
</dbReference>
<evidence type="ECO:0000313" key="5">
    <source>
        <dbReference type="EMBL" id="TDR35959.1"/>
    </source>
</evidence>
<dbReference type="GO" id="GO:0016491">
    <property type="term" value="F:oxidoreductase activity"/>
    <property type="evidence" value="ECO:0007669"/>
    <property type="project" value="UniProtKB-KW"/>
</dbReference>
<reference evidence="4 6" key="1">
    <citation type="submission" date="2014-02" db="EMBL/GenBank/DDBJ databases">
        <title>Aquamicrobium defluvii Genome sequencing.</title>
        <authorList>
            <person name="Wang X."/>
        </authorList>
    </citation>
    <scope>NUCLEOTIDE SEQUENCE [LARGE SCALE GENOMIC DNA]</scope>
    <source>
        <strain evidence="4 6">W13Z1</strain>
    </source>
</reference>
<evidence type="ECO:0000313" key="7">
    <source>
        <dbReference type="Proteomes" id="UP000294958"/>
    </source>
</evidence>
<organism evidence="4 6">
    <name type="scientific">Aquamicrobium defluvii</name>
    <dbReference type="NCBI Taxonomy" id="69279"/>
    <lineage>
        <taxon>Bacteria</taxon>
        <taxon>Pseudomonadati</taxon>
        <taxon>Pseudomonadota</taxon>
        <taxon>Alphaproteobacteria</taxon>
        <taxon>Hyphomicrobiales</taxon>
        <taxon>Phyllobacteriaceae</taxon>
        <taxon>Aquamicrobium</taxon>
    </lineage>
</organism>
<evidence type="ECO:0000313" key="6">
    <source>
        <dbReference type="Proteomes" id="UP000019849"/>
    </source>
</evidence>
<dbReference type="InterPro" id="IPR036188">
    <property type="entry name" value="FAD/NAD-bd_sf"/>
</dbReference>
<dbReference type="PATRIC" id="fig|69279.3.peg.2418"/>
<keyword evidence="1" id="KW-0560">Oxidoreductase</keyword>
<evidence type="ECO:0000256" key="1">
    <source>
        <dbReference type="ARBA" id="ARBA00023002"/>
    </source>
</evidence>
<dbReference type="STRING" id="69279.BG36_05145"/>
<accession>A0A011T558</accession>
<reference evidence="5 7" key="2">
    <citation type="submission" date="2019-03" db="EMBL/GenBank/DDBJ databases">
        <title>Genomic Encyclopedia of Type Strains, Phase IV (KMG-IV): sequencing the most valuable type-strain genomes for metagenomic binning, comparative biology and taxonomic classification.</title>
        <authorList>
            <person name="Goeker M."/>
        </authorList>
    </citation>
    <scope>NUCLEOTIDE SEQUENCE [LARGE SCALE GENOMIC DNA]</scope>
    <source>
        <strain evidence="5 7">DSM 11603</strain>
    </source>
</reference>
<protein>
    <submittedName>
        <fullName evidence="4">FAD-dependent oxidoreductase</fullName>
    </submittedName>
    <submittedName>
        <fullName evidence="5">Taurine dehydrogenase large subunit</fullName>
    </submittedName>
</protein>
<dbReference type="Pfam" id="PF01266">
    <property type="entry name" value="DAO"/>
    <property type="match status" value="1"/>
</dbReference>
<dbReference type="PANTHER" id="PTHR13847:SF281">
    <property type="entry name" value="FAD DEPENDENT OXIDOREDUCTASE DOMAIN-CONTAINING PROTEIN"/>
    <property type="match status" value="1"/>
</dbReference>
<proteinExistence type="predicted"/>
<dbReference type="EMBL" id="SNZF01000007">
    <property type="protein sequence ID" value="TDR35959.1"/>
    <property type="molecule type" value="Genomic_DNA"/>
</dbReference>
<dbReference type="Proteomes" id="UP000019849">
    <property type="component" value="Unassembled WGS sequence"/>
</dbReference>
<dbReference type="RefSeq" id="WP_035026906.1">
    <property type="nucleotide sequence ID" value="NZ_KK073888.1"/>
</dbReference>
<dbReference type="AlphaFoldDB" id="A0A011T558"/>
<evidence type="ECO:0000313" key="4">
    <source>
        <dbReference type="EMBL" id="EXL06734.1"/>
    </source>
</evidence>
<keyword evidence="7" id="KW-1185">Reference proteome</keyword>
<dbReference type="Gene3D" id="3.30.9.10">
    <property type="entry name" value="D-Amino Acid Oxidase, subunit A, domain 2"/>
    <property type="match status" value="1"/>
</dbReference>
<dbReference type="eggNOG" id="COG0665">
    <property type="taxonomic scope" value="Bacteria"/>
</dbReference>
<dbReference type="GO" id="GO:0005737">
    <property type="term" value="C:cytoplasm"/>
    <property type="evidence" value="ECO:0007669"/>
    <property type="project" value="TreeGrafter"/>
</dbReference>
<feature type="region of interest" description="Disordered" evidence="2">
    <location>
        <begin position="1"/>
        <end position="27"/>
    </location>
</feature>
<gene>
    <name evidence="4" type="ORF">BG36_05145</name>
    <name evidence="5" type="ORF">DES43_107127</name>
</gene>
<comment type="caution">
    <text evidence="4">The sequence shown here is derived from an EMBL/GenBank/DDBJ whole genome shotgun (WGS) entry which is preliminary data.</text>
</comment>
<dbReference type="OrthoDB" id="9814969at2"/>
<feature type="domain" description="FAD dependent oxidoreductase" evidence="3">
    <location>
        <begin position="59"/>
        <end position="421"/>
    </location>
</feature>
<dbReference type="HOGENOM" id="CLU_007884_3_3_5"/>
<sequence length="466" mass="51535">MQHQAIESGQARKPYDPTYDPVVAPDPGHGRDYAPTYWIGTAGGPPADDGPVRADIDADVVVVGSGYTGLSCAIHLAREHGIKAAVLEANGVAWGCSTRNGGQAQISAGRLKRSQWIERWGVEVAKKLHREIAEGFDLFRALIAEPEIDCQPQDGGHLYIAHRDKMMPGLEKESRLLNEVFGYPTRILGRDEIHRDFVRDAEARGAMYEPDGMGVHAGRLAFGYLKLARRLGAKVHTDSPVIGYSRRDGFHYLATPGGTVRARAVAFATAGYTSPGLHPLTRHRLMPVLSNSIVTRPLSEQQVAALNFRTKIPLTDTRTLRHYYRLMPDNRFQIGSRSAITGADATNQKHLDLLLAGMARKFPSLKGIEVDYSWWGWVDVSHDMMPRIAQPDPAQSLFYAMGYGGNGVMYSAQAGRRLAQMVAGKGKGLDLPIFTSALPHHGLLTPFRRIGQRALYRWYHLRDELL</sequence>
<dbReference type="Gene3D" id="3.50.50.60">
    <property type="entry name" value="FAD/NAD(P)-binding domain"/>
    <property type="match status" value="1"/>
</dbReference>
<dbReference type="SUPFAM" id="SSF51905">
    <property type="entry name" value="FAD/NAD(P)-binding domain"/>
    <property type="match status" value="1"/>
</dbReference>
<dbReference type="PANTHER" id="PTHR13847">
    <property type="entry name" value="SARCOSINE DEHYDROGENASE-RELATED"/>
    <property type="match status" value="1"/>
</dbReference>